<proteinExistence type="predicted"/>
<dbReference type="EMBL" id="JACASF010000017">
    <property type="protein sequence ID" value="KAF6425248.1"/>
    <property type="molecule type" value="Genomic_DNA"/>
</dbReference>
<comment type="caution">
    <text evidence="1">The sequence shown here is derived from an EMBL/GenBank/DDBJ whole genome shotgun (WGS) entry which is preliminary data.</text>
</comment>
<gene>
    <name evidence="1" type="ORF">HJG59_009291</name>
</gene>
<evidence type="ECO:0000313" key="2">
    <source>
        <dbReference type="Proteomes" id="UP000550707"/>
    </source>
</evidence>
<evidence type="ECO:0000313" key="1">
    <source>
        <dbReference type="EMBL" id="KAF6425248.1"/>
    </source>
</evidence>
<keyword evidence="2" id="KW-1185">Reference proteome</keyword>
<sequence>MEMEKKMQLSIAKSSGVAKGLTTFTPVQPVKQPIKIGLKLGDLKKEKGKNDAIQTFQKSKLNNGYKTVDMKRYKAQSDYVKKKLMQKLNIQKYLGKILWLKEAEDPESGPQKICLPPSETPGTYPVLTLARSVQNAPELQCPVKI</sequence>
<dbReference type="InParanoid" id="A0A7J8DPW8"/>
<organism evidence="1 2">
    <name type="scientific">Molossus molossus</name>
    <name type="common">Pallas' mastiff bat</name>
    <name type="synonym">Vespertilio molossus</name>
    <dbReference type="NCBI Taxonomy" id="27622"/>
    <lineage>
        <taxon>Eukaryota</taxon>
        <taxon>Metazoa</taxon>
        <taxon>Chordata</taxon>
        <taxon>Craniata</taxon>
        <taxon>Vertebrata</taxon>
        <taxon>Euteleostomi</taxon>
        <taxon>Mammalia</taxon>
        <taxon>Eutheria</taxon>
        <taxon>Laurasiatheria</taxon>
        <taxon>Chiroptera</taxon>
        <taxon>Yangochiroptera</taxon>
        <taxon>Molossidae</taxon>
        <taxon>Molossus</taxon>
    </lineage>
</organism>
<protein>
    <submittedName>
        <fullName evidence="1">Uncharacterized protein</fullName>
    </submittedName>
</protein>
<dbReference type="Proteomes" id="UP000550707">
    <property type="component" value="Unassembled WGS sequence"/>
</dbReference>
<reference evidence="1 2" key="1">
    <citation type="journal article" date="2020" name="Nature">
        <title>Six reference-quality genomes reveal evolution of bat adaptations.</title>
        <authorList>
            <person name="Jebb D."/>
            <person name="Huang Z."/>
            <person name="Pippel M."/>
            <person name="Hughes G.M."/>
            <person name="Lavrichenko K."/>
            <person name="Devanna P."/>
            <person name="Winkler S."/>
            <person name="Jermiin L.S."/>
            <person name="Skirmuntt E.C."/>
            <person name="Katzourakis A."/>
            <person name="Burkitt-Gray L."/>
            <person name="Ray D.A."/>
            <person name="Sullivan K.A.M."/>
            <person name="Roscito J.G."/>
            <person name="Kirilenko B.M."/>
            <person name="Davalos L.M."/>
            <person name="Corthals A.P."/>
            <person name="Power M.L."/>
            <person name="Jones G."/>
            <person name="Ransome R.D."/>
            <person name="Dechmann D.K.N."/>
            <person name="Locatelli A.G."/>
            <person name="Puechmaille S.J."/>
            <person name="Fedrigo O."/>
            <person name="Jarvis E.D."/>
            <person name="Hiller M."/>
            <person name="Vernes S.C."/>
            <person name="Myers E.W."/>
            <person name="Teeling E.C."/>
        </authorList>
    </citation>
    <scope>NUCLEOTIDE SEQUENCE [LARGE SCALE GENOMIC DNA]</scope>
    <source>
        <strain evidence="1">MMolMol1</strain>
        <tissue evidence="1">Muscle</tissue>
    </source>
</reference>
<name>A0A7J8DPW8_MOLMO</name>
<dbReference type="AlphaFoldDB" id="A0A7J8DPW8"/>
<accession>A0A7J8DPW8</accession>